<dbReference type="InterPro" id="IPR014001">
    <property type="entry name" value="Helicase_ATP-bd"/>
</dbReference>
<dbReference type="GO" id="GO:0005524">
    <property type="term" value="F:ATP binding"/>
    <property type="evidence" value="ECO:0007669"/>
    <property type="project" value="InterPro"/>
</dbReference>
<evidence type="ECO:0000313" key="4">
    <source>
        <dbReference type="Proteomes" id="UP000322840"/>
    </source>
</evidence>
<dbReference type="SUPFAM" id="SSF52540">
    <property type="entry name" value="P-loop containing nucleoside triphosphate hydrolases"/>
    <property type="match status" value="2"/>
</dbReference>
<proteinExistence type="predicted"/>
<dbReference type="Gene3D" id="3.40.50.300">
    <property type="entry name" value="P-loop containing nucleotide triphosphate hydrolases"/>
    <property type="match status" value="1"/>
</dbReference>
<keyword evidence="4" id="KW-1185">Reference proteome</keyword>
<dbReference type="Pfam" id="PF00176">
    <property type="entry name" value="SNF2-rel_dom"/>
    <property type="match status" value="1"/>
</dbReference>
<protein>
    <submittedName>
        <fullName evidence="3">DNA helicase</fullName>
    </submittedName>
</protein>
<evidence type="ECO:0000259" key="2">
    <source>
        <dbReference type="PROSITE" id="PS51192"/>
    </source>
</evidence>
<dbReference type="PANTHER" id="PTHR45766:SF6">
    <property type="entry name" value="SWI_SNF-RELATED MATRIX-ASSOCIATED ACTIN-DEPENDENT REGULATOR OF CHROMATIN SUBFAMILY A-LIKE PROTEIN 1"/>
    <property type="match status" value="1"/>
</dbReference>
<dbReference type="PROSITE" id="PS51192">
    <property type="entry name" value="HELICASE_ATP_BIND_1"/>
    <property type="match status" value="1"/>
</dbReference>
<dbReference type="GO" id="GO:0004386">
    <property type="term" value="F:helicase activity"/>
    <property type="evidence" value="ECO:0007669"/>
    <property type="project" value="UniProtKB-KW"/>
</dbReference>
<dbReference type="EMBL" id="MN062188">
    <property type="protein sequence ID" value="QEG09442.1"/>
    <property type="molecule type" value="Genomic_DNA"/>
</dbReference>
<dbReference type="PANTHER" id="PTHR45766">
    <property type="entry name" value="DNA ANNEALING HELICASE AND ENDONUCLEASE ZRANB3 FAMILY MEMBER"/>
    <property type="match status" value="1"/>
</dbReference>
<keyword evidence="3" id="KW-0067">ATP-binding</keyword>
<keyword evidence="1" id="KW-0378">Hydrolase</keyword>
<dbReference type="InterPro" id="IPR038718">
    <property type="entry name" value="SNF2-like_sf"/>
</dbReference>
<keyword evidence="3" id="KW-0547">Nucleotide-binding</keyword>
<name>A0A5B9NAC7_9CAUD</name>
<dbReference type="SMART" id="SM00487">
    <property type="entry name" value="DEXDc"/>
    <property type="match status" value="1"/>
</dbReference>
<keyword evidence="3" id="KW-0347">Helicase</keyword>
<feature type="domain" description="Helicase ATP-binding" evidence="2">
    <location>
        <begin position="14"/>
        <end position="179"/>
    </location>
</feature>
<dbReference type="Proteomes" id="UP000322840">
    <property type="component" value="Segment"/>
</dbReference>
<evidence type="ECO:0000256" key="1">
    <source>
        <dbReference type="ARBA" id="ARBA00022801"/>
    </source>
</evidence>
<dbReference type="GO" id="GO:0016787">
    <property type="term" value="F:hydrolase activity"/>
    <property type="evidence" value="ECO:0007669"/>
    <property type="project" value="UniProtKB-KW"/>
</dbReference>
<accession>A0A5B9NAC7</accession>
<evidence type="ECO:0000313" key="3">
    <source>
        <dbReference type="EMBL" id="QEG09442.1"/>
    </source>
</evidence>
<gene>
    <name evidence="3" type="ORF">CPT_Saba_069</name>
</gene>
<dbReference type="InterPro" id="IPR027417">
    <property type="entry name" value="P-loop_NTPase"/>
</dbReference>
<dbReference type="Gene3D" id="3.40.50.10810">
    <property type="entry name" value="Tandem AAA-ATPase domain"/>
    <property type="match status" value="1"/>
</dbReference>
<dbReference type="InterPro" id="IPR000330">
    <property type="entry name" value="SNF2_N"/>
</dbReference>
<reference evidence="4" key="1">
    <citation type="submission" date="2019-06" db="EMBL/GenBank/DDBJ databases">
        <title>The Complete Genome of Proteus mirabilis Siphophage Saba.</title>
        <authorList>
            <person name="Nyugen J."/>
            <person name="Harb L."/>
            <person name="Moreland R."/>
            <person name="Liu M."/>
            <person name="Ramsey J."/>
        </authorList>
    </citation>
    <scope>NUCLEOTIDE SEQUENCE [LARGE SCALE GENOMIC DNA]</scope>
</reference>
<organism evidence="3 4">
    <name type="scientific">Proteus phage Saba</name>
    <dbReference type="NCBI Taxonomy" id="2596672"/>
    <lineage>
        <taxon>Viruses</taxon>
        <taxon>Duplodnaviria</taxon>
        <taxon>Heunggongvirae</taxon>
        <taxon>Uroviricota</taxon>
        <taxon>Caudoviricetes</taxon>
        <taxon>Casjensviridae</taxon>
        <taxon>Cenphatecvirus</taxon>
        <taxon>Cenphatecvirus saba</taxon>
    </lineage>
</organism>
<sequence>MRRDQMHDYQVEARNFIIDTPFCGLFLEMGIGKTVITATAIVDLLDEFKVKKVLIIGPRRVAKVTWPDEFKTWDHLFLENIITVIGTAEQRIKALNTPGQIYTINRENIPWLVNHYKGKWPFDMVVIDESSSFKSHESQRFKMLVKVLPRIKRLVELTATPNGESYTALFSQIFLLDRGARFGKRFTKFRDEYFEYNQYNHTTKPREDTEIRLLDKIKDICLVMLADDYLEMTETRYVKVPVRLSKKHTALYQEFRSNLVMQIPENEDIIVEAESAAILAQKSLQMCSGVIYNTYYDGIDVNDKPIRKTDIYDIHEEKLDALALFLEEQEQAGNNVFLGYHFKSSRARILKRFPKIVEMDKNGDNIKDWNAGRIKCYMAHPQSAGHGLNLQRGGHTILFYDIPYSFENYDQFIGRLARQGQKNNVTVYHLIAEGTSKDGNPVRLADRDVYENLRRKENNQDWALKTLRDLRRKATKRKNK</sequence>